<proteinExistence type="predicted"/>
<protein>
    <submittedName>
        <fullName evidence="2">Uncharacterized protein</fullName>
    </submittedName>
</protein>
<organism evidence="2 3">
    <name type="scientific">Melanomma pulvis-pyrius CBS 109.77</name>
    <dbReference type="NCBI Taxonomy" id="1314802"/>
    <lineage>
        <taxon>Eukaryota</taxon>
        <taxon>Fungi</taxon>
        <taxon>Dikarya</taxon>
        <taxon>Ascomycota</taxon>
        <taxon>Pezizomycotina</taxon>
        <taxon>Dothideomycetes</taxon>
        <taxon>Pleosporomycetidae</taxon>
        <taxon>Pleosporales</taxon>
        <taxon>Melanommataceae</taxon>
        <taxon>Melanomma</taxon>
    </lineage>
</organism>
<evidence type="ECO:0000313" key="3">
    <source>
        <dbReference type="Proteomes" id="UP000799757"/>
    </source>
</evidence>
<feature type="compositionally biased region" description="Polar residues" evidence="1">
    <location>
        <begin position="84"/>
        <end position="95"/>
    </location>
</feature>
<gene>
    <name evidence="2" type="ORF">K505DRAFT_421552</name>
</gene>
<keyword evidence="3" id="KW-1185">Reference proteome</keyword>
<accession>A0A6A6WV38</accession>
<feature type="region of interest" description="Disordered" evidence="1">
    <location>
        <begin position="1"/>
        <end position="105"/>
    </location>
</feature>
<feature type="compositionally biased region" description="Low complexity" evidence="1">
    <location>
        <begin position="67"/>
        <end position="76"/>
    </location>
</feature>
<dbReference type="OrthoDB" id="5350396at2759"/>
<evidence type="ECO:0000313" key="2">
    <source>
        <dbReference type="EMBL" id="KAF2787793.1"/>
    </source>
</evidence>
<name>A0A6A6WV38_9PLEO</name>
<feature type="compositionally biased region" description="Low complexity" evidence="1">
    <location>
        <begin position="47"/>
        <end position="58"/>
    </location>
</feature>
<reference evidence="2" key="1">
    <citation type="journal article" date="2020" name="Stud. Mycol.">
        <title>101 Dothideomycetes genomes: a test case for predicting lifestyles and emergence of pathogens.</title>
        <authorList>
            <person name="Haridas S."/>
            <person name="Albert R."/>
            <person name="Binder M."/>
            <person name="Bloem J."/>
            <person name="Labutti K."/>
            <person name="Salamov A."/>
            <person name="Andreopoulos B."/>
            <person name="Baker S."/>
            <person name="Barry K."/>
            <person name="Bills G."/>
            <person name="Bluhm B."/>
            <person name="Cannon C."/>
            <person name="Castanera R."/>
            <person name="Culley D."/>
            <person name="Daum C."/>
            <person name="Ezra D."/>
            <person name="Gonzalez J."/>
            <person name="Henrissat B."/>
            <person name="Kuo A."/>
            <person name="Liang C."/>
            <person name="Lipzen A."/>
            <person name="Lutzoni F."/>
            <person name="Magnuson J."/>
            <person name="Mondo S."/>
            <person name="Nolan M."/>
            <person name="Ohm R."/>
            <person name="Pangilinan J."/>
            <person name="Park H.-J."/>
            <person name="Ramirez L."/>
            <person name="Alfaro M."/>
            <person name="Sun H."/>
            <person name="Tritt A."/>
            <person name="Yoshinaga Y."/>
            <person name="Zwiers L.-H."/>
            <person name="Turgeon B."/>
            <person name="Goodwin S."/>
            <person name="Spatafora J."/>
            <person name="Crous P."/>
            <person name="Grigoriev I."/>
        </authorList>
    </citation>
    <scope>NUCLEOTIDE SEQUENCE</scope>
    <source>
        <strain evidence="2">CBS 109.77</strain>
    </source>
</reference>
<dbReference type="AlphaFoldDB" id="A0A6A6WV38"/>
<dbReference type="Proteomes" id="UP000799757">
    <property type="component" value="Unassembled WGS sequence"/>
</dbReference>
<evidence type="ECO:0000256" key="1">
    <source>
        <dbReference type="SAM" id="MobiDB-lite"/>
    </source>
</evidence>
<sequence length="675" mass="75097">MSKKGRDIRNFFQPLPASVQSSRKTELPVSVPNRTLPKPENARFLRSAAPSSAASASPILNQPTKPPTTGTQTQTQIIDVDNNPPDTSQSSANSHGTKRVVSKGELVVLNSDSDTDSDGLIELELDQQKTSNRSPYIGAISGTTRSLPYIELQENGLRRPTDNHKRPKPSLHRFAQDALEREETARRVAGWRSELDKPIEETLPSEFVMNEDALAGAIDDDDGDTAKRIYRAMQRTNAHDANCVFHIFNEEVNSSSHQESPFPIECLPRHRWASRFEVPCDRDQTFCSGFAQQVFRYQQLPEELASWMIDQVCLGGNEILNAKYTLLLESHPQHLNKLLDQTKLDTIFKGLGVDMQHLNSSQQVVPSYDHESTPKRPLPVALKWALLLIQRAVRSPPFKPINHALCILLHLSFDDSVMSDPGTLHLVQDTIELIMRNVPNAELIPVLNDVVPLLLGRITHPILQSNLVRSLPSKSPLTAYFQRHLALSLLLYPTQLRDALSSPKIPILIHSHLETSPHFKITGETDYISLAARISLLDTGIGPGPIDVPYLPLPSLSPSQDVPMPASSFSEETAFNKEVDALVKQLKLLSNDIVEVGAIEDLTRLEAKDCCERLYHRLDKAVRIGRKKTGVFENGAEEGSNVFFRNLFNKKKPGTRTLNESVDEAAKETPASSVA</sequence>
<dbReference type="EMBL" id="MU002279">
    <property type="protein sequence ID" value="KAF2787793.1"/>
    <property type="molecule type" value="Genomic_DNA"/>
</dbReference>